<sequence>MIITIISALINIGTLAGLKNDGRNILKFNRFIQLVIEDECIRIYCGGGIHTLIVLQLLCYREGKHTDEKKP</sequence>
<reference evidence="1 2" key="1">
    <citation type="journal article" date="2014" name="Gut Pathog.">
        <title>Gene clusters of Hafnia alvei strain FB1 important in survival and pathogenesis: a draft genome perspective.</title>
        <authorList>
            <person name="Tan J.Y."/>
            <person name="Yin W.F."/>
            <person name="Chan K.G."/>
        </authorList>
    </citation>
    <scope>NUCLEOTIDE SEQUENCE [LARGE SCALE GENOMIC DNA]</scope>
    <source>
        <strain evidence="1 2">FB1</strain>
    </source>
</reference>
<accession>A0A097QZC2</accession>
<dbReference type="Proteomes" id="UP000029986">
    <property type="component" value="Chromosome"/>
</dbReference>
<protein>
    <submittedName>
        <fullName evidence="1">Uncharacterized protein</fullName>
    </submittedName>
</protein>
<proteinExistence type="predicted"/>
<dbReference type="HOGENOM" id="CLU_2734406_0_0_6"/>
<evidence type="ECO:0000313" key="2">
    <source>
        <dbReference type="Proteomes" id="UP000029986"/>
    </source>
</evidence>
<dbReference type="EMBL" id="CP009706">
    <property type="protein sequence ID" value="AIU71812.1"/>
    <property type="molecule type" value="Genomic_DNA"/>
</dbReference>
<dbReference type="PATRIC" id="fig|1453496.5.peg.993"/>
<keyword evidence="2" id="KW-1185">Reference proteome</keyword>
<gene>
    <name evidence="1" type="ORF">AT03_05010</name>
</gene>
<dbReference type="AlphaFoldDB" id="A0A097QZC2"/>
<organism evidence="1 2">
    <name type="scientific">Hafnia alvei FB1</name>
    <dbReference type="NCBI Taxonomy" id="1453496"/>
    <lineage>
        <taxon>Bacteria</taxon>
        <taxon>Pseudomonadati</taxon>
        <taxon>Pseudomonadota</taxon>
        <taxon>Gammaproteobacteria</taxon>
        <taxon>Enterobacterales</taxon>
        <taxon>Hafniaceae</taxon>
        <taxon>Hafnia</taxon>
    </lineage>
</organism>
<evidence type="ECO:0000313" key="1">
    <source>
        <dbReference type="EMBL" id="AIU71812.1"/>
    </source>
</evidence>
<dbReference type="KEGG" id="hav:AT03_05010"/>
<name>A0A097QZC2_HAFAL</name>